<dbReference type="EMBL" id="JACHMP010000001">
    <property type="protein sequence ID" value="MBB5819937.1"/>
    <property type="molecule type" value="Genomic_DNA"/>
</dbReference>
<feature type="signal peptide" evidence="1">
    <location>
        <begin position="1"/>
        <end position="21"/>
    </location>
</feature>
<evidence type="ECO:0000313" key="2">
    <source>
        <dbReference type="EMBL" id="MBB5819937.1"/>
    </source>
</evidence>
<protein>
    <recommendedName>
        <fullName evidence="4">PKD domain containing protein</fullName>
    </recommendedName>
</protein>
<dbReference type="SUPFAM" id="SSF50998">
    <property type="entry name" value="Quinoprotein alcohol dehydrogenase-like"/>
    <property type="match status" value="1"/>
</dbReference>
<dbReference type="InterPro" id="IPR011047">
    <property type="entry name" value="Quinoprotein_ADH-like_sf"/>
</dbReference>
<dbReference type="RefSeq" id="WP_221206092.1">
    <property type="nucleotide sequence ID" value="NZ_JACHMP010000001.1"/>
</dbReference>
<organism evidence="2 3">
    <name type="scientific">Streptosporangium becharense</name>
    <dbReference type="NCBI Taxonomy" id="1816182"/>
    <lineage>
        <taxon>Bacteria</taxon>
        <taxon>Bacillati</taxon>
        <taxon>Actinomycetota</taxon>
        <taxon>Actinomycetes</taxon>
        <taxon>Streptosporangiales</taxon>
        <taxon>Streptosporangiaceae</taxon>
        <taxon>Streptosporangium</taxon>
    </lineage>
</organism>
<evidence type="ECO:0008006" key="4">
    <source>
        <dbReference type="Google" id="ProtNLM"/>
    </source>
</evidence>
<comment type="caution">
    <text evidence="2">The sequence shown here is derived from an EMBL/GenBank/DDBJ whole genome shotgun (WGS) entry which is preliminary data.</text>
</comment>
<dbReference type="Gene3D" id="2.80.10.50">
    <property type="match status" value="1"/>
</dbReference>
<feature type="chain" id="PRO_5031412451" description="PKD domain containing protein" evidence="1">
    <location>
        <begin position="22"/>
        <end position="447"/>
    </location>
</feature>
<dbReference type="InterPro" id="IPR013431">
    <property type="entry name" value="Delta_60_rpt"/>
</dbReference>
<evidence type="ECO:0000313" key="3">
    <source>
        <dbReference type="Proteomes" id="UP000540685"/>
    </source>
</evidence>
<reference evidence="2 3" key="1">
    <citation type="submission" date="2020-08" db="EMBL/GenBank/DDBJ databases">
        <title>Sequencing the genomes of 1000 actinobacteria strains.</title>
        <authorList>
            <person name="Klenk H.-P."/>
        </authorList>
    </citation>
    <scope>NUCLEOTIDE SEQUENCE [LARGE SCALE GENOMIC DNA]</scope>
    <source>
        <strain evidence="2 3">DSM 46887</strain>
    </source>
</reference>
<sequence length="447" mass="46468">MFTGITSVLVAALLPAPAGVAATTDTVRHGAIRHDAARHRAAQHHVARHDAVRHRAVVSADPVDTTPHVLDGIVNAFALVGGTVVVGGSFGAVREAGSTRVLARSGLFAYEQATGRVLPGFAPHLDGPVLALAAGAHGTVYVGGRFSAAGDARALGLALLRLSDGSQVTGFDPRVRGGAVTSLARRGRQLYAGGDFTWVGGVRRTALARVDAVTGAVDPRFAIRPGAPRGGRTRVHAISLSRDRLAVDGDFTTLDGLSRPQLGLVDVAAAPARVAPWRTRAYRGRCRDDFPSYVRGLDFAPGGGYFVVVTTGGGVGAHTTCDTAARFETYASGEVSPTWVNHTGGDSLYSVAVTGAAVYVGGHQRWLDNPRGRDSAGPGAVERPGIGAIHPRTGRALGWNPTRERGIGVKAFLAHRGGLLVGSDTTRLGHEYHARVGMFPLSITPDS</sequence>
<accession>A0A7W9IFX3</accession>
<keyword evidence="1" id="KW-0732">Signal</keyword>
<proteinExistence type="predicted"/>
<dbReference type="Pfam" id="PF17164">
    <property type="entry name" value="DUF5122"/>
    <property type="match status" value="1"/>
</dbReference>
<evidence type="ECO:0000256" key="1">
    <source>
        <dbReference type="SAM" id="SignalP"/>
    </source>
</evidence>
<dbReference type="Proteomes" id="UP000540685">
    <property type="component" value="Unassembled WGS sequence"/>
</dbReference>
<name>A0A7W9IFX3_9ACTN</name>
<dbReference type="AlphaFoldDB" id="A0A7W9IFX3"/>
<keyword evidence="3" id="KW-1185">Reference proteome</keyword>
<gene>
    <name evidence="2" type="ORF">F4562_002999</name>
</gene>